<comment type="subcellular location">
    <subcellularLocation>
        <location evidence="1">Secreted</location>
    </subcellularLocation>
</comment>
<dbReference type="CDD" id="cd14256">
    <property type="entry name" value="Dockerin_I"/>
    <property type="match status" value="1"/>
</dbReference>
<dbReference type="Gene3D" id="1.10.1330.10">
    <property type="entry name" value="Dockerin domain"/>
    <property type="match status" value="1"/>
</dbReference>
<dbReference type="InterPro" id="IPR008965">
    <property type="entry name" value="CBM2/CBM3_carb-bd_dom_sf"/>
</dbReference>
<dbReference type="Gene3D" id="2.60.40.680">
    <property type="match status" value="1"/>
</dbReference>
<dbReference type="SUPFAM" id="SSF49384">
    <property type="entry name" value="Carbohydrate-binding domain"/>
    <property type="match status" value="1"/>
</dbReference>
<dbReference type="CDD" id="cd08548">
    <property type="entry name" value="Type_I_cohesin_like"/>
    <property type="match status" value="1"/>
</dbReference>
<dbReference type="InterPro" id="IPR002102">
    <property type="entry name" value="Cohesin_dom"/>
</dbReference>
<evidence type="ECO:0000256" key="3">
    <source>
        <dbReference type="ARBA" id="ARBA00022737"/>
    </source>
</evidence>
<evidence type="ECO:0000256" key="4">
    <source>
        <dbReference type="SAM" id="SignalP"/>
    </source>
</evidence>
<dbReference type="InterPro" id="IPR036439">
    <property type="entry name" value="Dockerin_dom_sf"/>
</dbReference>
<sequence length="274" mass="28504">MKTKKIVVGAIAASMLSLSVCSIAPAVFAAGETVQISASEESAKAGGEFTVKVSLADIPSTRIAGIDFAVKFDNTIITIDSVKAGAITETGAGSSDPSASTSAPLFDYTINNDEGTVGLLWNTMLDDSAYWIKDDGVFCTLTGKVAANAADGASTKIEFIPFKRETRPGSGSANDAISIGYLDGEAQVEYTVTAKDGKVTVGEGTTVTMRGDANCDELVNMADAVLIMQSISNPDKYSLSAKGEANGDVDGEKGITNKDALKIQQYKLNLITEL</sequence>
<name>A6H5C9_RUMFL</name>
<gene>
    <name evidence="6" type="primary">scaC</name>
</gene>
<reference evidence="6" key="1">
    <citation type="journal article" date="2006" name="J. Bacteriol.">
        <title>Conservation and divergence in cellulosome architecture between two strains of Ruminococcus flavefaciens.</title>
        <authorList>
            <person name="Sadanari J."/>
            <person name="Borovok I."/>
            <person name="Rincon M.T."/>
            <person name="Flint H.J."/>
            <person name="Antonopoulos D.A."/>
            <person name="Berg M.E."/>
            <person name="White B.A."/>
            <person name="Bayer E.A."/>
            <person name="Lamed R."/>
        </authorList>
    </citation>
    <scope>NUCLEOTIDE SEQUENCE</scope>
    <source>
        <strain evidence="6">C1a</strain>
    </source>
</reference>
<proteinExistence type="predicted"/>
<dbReference type="GO" id="GO:0000272">
    <property type="term" value="P:polysaccharide catabolic process"/>
    <property type="evidence" value="ECO:0007669"/>
    <property type="project" value="InterPro"/>
</dbReference>
<reference evidence="6" key="2">
    <citation type="submission" date="2007-06" db="EMBL/GenBank/DDBJ databases">
        <authorList>
            <person name="Borovok I."/>
        </authorList>
    </citation>
    <scope>NUCLEOTIDE SEQUENCE</scope>
    <source>
        <strain evidence="6">C1a</strain>
    </source>
</reference>
<keyword evidence="4" id="KW-0732">Signal</keyword>
<accession>A6H5C9</accession>
<dbReference type="InterPro" id="IPR016134">
    <property type="entry name" value="Dockerin_dom"/>
</dbReference>
<dbReference type="GO" id="GO:0030246">
    <property type="term" value="F:carbohydrate binding"/>
    <property type="evidence" value="ECO:0007669"/>
    <property type="project" value="InterPro"/>
</dbReference>
<keyword evidence="3" id="KW-0677">Repeat</keyword>
<dbReference type="PROSITE" id="PS51766">
    <property type="entry name" value="DOCKERIN"/>
    <property type="match status" value="1"/>
</dbReference>
<organism evidence="6">
    <name type="scientific">Ruminococcus flavefaciens</name>
    <dbReference type="NCBI Taxonomy" id="1265"/>
    <lineage>
        <taxon>Bacteria</taxon>
        <taxon>Bacillati</taxon>
        <taxon>Bacillota</taxon>
        <taxon>Clostridia</taxon>
        <taxon>Eubacteriales</taxon>
        <taxon>Oscillospiraceae</taxon>
        <taxon>Ruminococcus</taxon>
    </lineage>
</organism>
<feature type="signal peptide" evidence="4">
    <location>
        <begin position="1"/>
        <end position="29"/>
    </location>
</feature>
<feature type="domain" description="Dockerin" evidence="5">
    <location>
        <begin position="206"/>
        <end position="274"/>
    </location>
</feature>
<evidence type="ECO:0000259" key="5">
    <source>
        <dbReference type="PROSITE" id="PS51766"/>
    </source>
</evidence>
<dbReference type="Pfam" id="PF00963">
    <property type="entry name" value="Cohesin"/>
    <property type="match status" value="1"/>
</dbReference>
<evidence type="ECO:0000256" key="2">
    <source>
        <dbReference type="ARBA" id="ARBA00022525"/>
    </source>
</evidence>
<feature type="chain" id="PRO_5002694556" evidence="4">
    <location>
        <begin position="30"/>
        <end position="274"/>
    </location>
</feature>
<protein>
    <submittedName>
        <fullName evidence="6">Putative cellulosomal scaffoldin protein</fullName>
    </submittedName>
</protein>
<evidence type="ECO:0000256" key="1">
    <source>
        <dbReference type="ARBA" id="ARBA00004613"/>
    </source>
</evidence>
<keyword evidence="2" id="KW-0964">Secreted</keyword>
<evidence type="ECO:0000313" key="6">
    <source>
        <dbReference type="EMBL" id="CAO02528.1"/>
    </source>
</evidence>
<dbReference type="EMBL" id="AM748689">
    <property type="protein sequence ID" value="CAO02528.1"/>
    <property type="molecule type" value="Genomic_DNA"/>
</dbReference>
<dbReference type="AlphaFoldDB" id="A6H5C9"/>
<dbReference type="SUPFAM" id="SSF63446">
    <property type="entry name" value="Type I dockerin domain"/>
    <property type="match status" value="1"/>
</dbReference>
<dbReference type="GO" id="GO:0005576">
    <property type="term" value="C:extracellular region"/>
    <property type="evidence" value="ECO:0007669"/>
    <property type="project" value="UniProtKB-SubCell"/>
</dbReference>